<dbReference type="SUPFAM" id="SSF52540">
    <property type="entry name" value="P-loop containing nucleoside triphosphate hydrolases"/>
    <property type="match status" value="2"/>
</dbReference>
<dbReference type="InterPro" id="IPR027417">
    <property type="entry name" value="P-loop_NTPase"/>
</dbReference>
<dbReference type="Gene3D" id="3.40.50.300">
    <property type="entry name" value="P-loop containing nucleotide triphosphate hydrolases"/>
    <property type="match status" value="2"/>
</dbReference>
<keyword evidence="5" id="KW-0547">Nucleotide-binding</keyword>
<dbReference type="PROSITE" id="PS00211">
    <property type="entry name" value="ABC_TRANSPORTER_1"/>
    <property type="match status" value="1"/>
</dbReference>
<dbReference type="GO" id="GO:0015833">
    <property type="term" value="P:peptide transport"/>
    <property type="evidence" value="ECO:0007669"/>
    <property type="project" value="InterPro"/>
</dbReference>
<comment type="caution">
    <text evidence="9">The sequence shown here is derived from an EMBL/GenBank/DDBJ whole genome shotgun (WGS) entry which is preliminary data.</text>
</comment>
<dbReference type="FunFam" id="3.40.50.300:FF:000016">
    <property type="entry name" value="Oligopeptide ABC transporter ATP-binding component"/>
    <property type="match status" value="1"/>
</dbReference>
<dbReference type="PROSITE" id="PS50893">
    <property type="entry name" value="ABC_TRANSPORTER_2"/>
    <property type="match status" value="2"/>
</dbReference>
<evidence type="ECO:0000256" key="4">
    <source>
        <dbReference type="ARBA" id="ARBA00022475"/>
    </source>
</evidence>
<dbReference type="InterPro" id="IPR013563">
    <property type="entry name" value="Oligopep_ABC_C"/>
</dbReference>
<dbReference type="AlphaFoldDB" id="A0A7I9ZUG2"/>
<reference evidence="9 10" key="1">
    <citation type="journal article" date="2019" name="Emerg. Microbes Infect.">
        <title>Comprehensive subspecies identification of 175 nontuberculous mycobacteria species based on 7547 genomic profiles.</title>
        <authorList>
            <person name="Matsumoto Y."/>
            <person name="Kinjo T."/>
            <person name="Motooka D."/>
            <person name="Nabeya D."/>
            <person name="Jung N."/>
            <person name="Uechi K."/>
            <person name="Horii T."/>
            <person name="Iida T."/>
            <person name="Fujita J."/>
            <person name="Nakamura S."/>
        </authorList>
    </citation>
    <scope>NUCLEOTIDE SEQUENCE [LARGE SCALE GENOMIC DNA]</scope>
    <source>
        <strain evidence="9 10">JCM 30996</strain>
    </source>
</reference>
<comment type="subcellular location">
    <subcellularLocation>
        <location evidence="1">Cell membrane</location>
        <topology evidence="1">Peripheral membrane protein</topology>
    </subcellularLocation>
</comment>
<sequence length="662" mass="69968">MTTAHDVAIDASDAPPAPRARVVDLAVTFERRGAAVNALRGVTLDIGHGEILAVVGESGSGKSVMGHALLGLLSGDPSPRITGRAEVCGVDMVAASADERRRVRKTHLGAVFQDPMTSLNPTMRVGRQVVEAAGSTEEALHLLDLVGIPDPARRMKAFPHELSGGLRQRVMIAMAVAGKPDLVIADEPTTALDVTVQAQVLGLIRDLCDQLGTSFVLVTHDIGVASQVCDRIAVMYGGRLAEAGRMDSVLRAPSHPYTVGLLNARLDLDLPIGRAIPSLPGEPPDPRAHPPGCAFAPRCPAAVGPCQETLPAPTPATTHDGVAACLVPESTSVIAELAETEPFKPMREPQDTRPAARVNGVDKHFDVRRGLLHKDKLHALRNVILDIAPGESVAVVGESGSGKSTLLRVVAGLMKPERGNVERPGGQPQMVFQDAGASLTPWLTVGEIVGERLIKTTNRAERRNLVDRALRQVGLPPDVASVKAGLLSGGQRQRVAFARAIIVPPKLLLCDEPTSALDASLAASVLNLLQELRRELGMAVMFVTHDLAAARFISDRTAVMYLGQIVEVGPTVEVINNPTHPYTKALLAAIPSPGTAPVRLPGEPASALAVPSGCSFHPRCPERVDRCATDEPILYSLDGTSSRFAACLLTQTDQQSPERTAS</sequence>
<dbReference type="CDD" id="cd03257">
    <property type="entry name" value="ABC_NikE_OppD_transporters"/>
    <property type="match status" value="2"/>
</dbReference>
<dbReference type="Pfam" id="PF08352">
    <property type="entry name" value="oligo_HPY"/>
    <property type="match status" value="2"/>
</dbReference>
<evidence type="ECO:0000313" key="9">
    <source>
        <dbReference type="EMBL" id="GFH04702.1"/>
    </source>
</evidence>
<dbReference type="PANTHER" id="PTHR43297:SF2">
    <property type="entry name" value="DIPEPTIDE TRANSPORT ATP-BINDING PROTEIN DPPD"/>
    <property type="match status" value="1"/>
</dbReference>
<proteinExistence type="inferred from homology"/>
<dbReference type="NCBIfam" id="NF008453">
    <property type="entry name" value="PRK11308.1"/>
    <property type="match status" value="2"/>
</dbReference>
<evidence type="ECO:0000259" key="8">
    <source>
        <dbReference type="PROSITE" id="PS50893"/>
    </source>
</evidence>
<dbReference type="SMART" id="SM00382">
    <property type="entry name" value="AAA"/>
    <property type="match status" value="2"/>
</dbReference>
<evidence type="ECO:0000256" key="7">
    <source>
        <dbReference type="ARBA" id="ARBA00023136"/>
    </source>
</evidence>
<organism evidence="9 10">
    <name type="scientific">Mycolicibacterium hippocampi</name>
    <dbReference type="NCBI Taxonomy" id="659824"/>
    <lineage>
        <taxon>Bacteria</taxon>
        <taxon>Bacillati</taxon>
        <taxon>Actinomycetota</taxon>
        <taxon>Actinomycetes</taxon>
        <taxon>Mycobacteriales</taxon>
        <taxon>Mycobacteriaceae</taxon>
        <taxon>Mycolicibacterium</taxon>
    </lineage>
</organism>
<evidence type="ECO:0000256" key="3">
    <source>
        <dbReference type="ARBA" id="ARBA00022448"/>
    </source>
</evidence>
<dbReference type="Proteomes" id="UP000465304">
    <property type="component" value="Unassembled WGS sequence"/>
</dbReference>
<evidence type="ECO:0000256" key="1">
    <source>
        <dbReference type="ARBA" id="ARBA00004202"/>
    </source>
</evidence>
<evidence type="ECO:0000256" key="6">
    <source>
        <dbReference type="ARBA" id="ARBA00022840"/>
    </source>
</evidence>
<dbReference type="InterPro" id="IPR003593">
    <property type="entry name" value="AAA+_ATPase"/>
</dbReference>
<keyword evidence="3" id="KW-0813">Transport</keyword>
<comment type="similarity">
    <text evidence="2">Belongs to the ABC transporter superfamily.</text>
</comment>
<accession>A0A7I9ZUG2</accession>
<dbReference type="InterPro" id="IPR003439">
    <property type="entry name" value="ABC_transporter-like_ATP-bd"/>
</dbReference>
<evidence type="ECO:0000256" key="2">
    <source>
        <dbReference type="ARBA" id="ARBA00005417"/>
    </source>
</evidence>
<dbReference type="NCBIfam" id="TIGR01727">
    <property type="entry name" value="oligo_HPY"/>
    <property type="match status" value="2"/>
</dbReference>
<dbReference type="Pfam" id="PF00005">
    <property type="entry name" value="ABC_tran"/>
    <property type="match status" value="2"/>
</dbReference>
<dbReference type="InterPro" id="IPR050388">
    <property type="entry name" value="ABC_Ni/Peptide_Import"/>
</dbReference>
<evidence type="ECO:0000256" key="5">
    <source>
        <dbReference type="ARBA" id="ARBA00022741"/>
    </source>
</evidence>
<evidence type="ECO:0000313" key="10">
    <source>
        <dbReference type="Proteomes" id="UP000465304"/>
    </source>
</evidence>
<dbReference type="InterPro" id="IPR017871">
    <property type="entry name" value="ABC_transporter-like_CS"/>
</dbReference>
<dbReference type="GO" id="GO:0005524">
    <property type="term" value="F:ATP binding"/>
    <property type="evidence" value="ECO:0007669"/>
    <property type="project" value="UniProtKB-KW"/>
</dbReference>
<gene>
    <name evidence="9" type="primary">oppD_2</name>
    <name evidence="9" type="ORF">MHIP_51850</name>
</gene>
<protein>
    <submittedName>
        <fullName evidence="9">Oligopeptide ABC transporter ATP-binding protein OppF</fullName>
    </submittedName>
</protein>
<feature type="domain" description="ABC transporter" evidence="8">
    <location>
        <begin position="20"/>
        <end position="262"/>
    </location>
</feature>
<feature type="domain" description="ABC transporter" evidence="8">
    <location>
        <begin position="356"/>
        <end position="587"/>
    </location>
</feature>
<dbReference type="PANTHER" id="PTHR43297">
    <property type="entry name" value="OLIGOPEPTIDE TRANSPORT ATP-BINDING PROTEIN APPD"/>
    <property type="match status" value="1"/>
</dbReference>
<dbReference type="GO" id="GO:0005886">
    <property type="term" value="C:plasma membrane"/>
    <property type="evidence" value="ECO:0007669"/>
    <property type="project" value="UniProtKB-SubCell"/>
</dbReference>
<dbReference type="RefSeq" id="WP_163893884.1">
    <property type="nucleotide sequence ID" value="NZ_BLLB01000002.1"/>
</dbReference>
<keyword evidence="10" id="KW-1185">Reference proteome</keyword>
<keyword evidence="7" id="KW-0472">Membrane</keyword>
<keyword evidence="6 9" id="KW-0067">ATP-binding</keyword>
<dbReference type="GO" id="GO:0016887">
    <property type="term" value="F:ATP hydrolysis activity"/>
    <property type="evidence" value="ECO:0007669"/>
    <property type="project" value="InterPro"/>
</dbReference>
<dbReference type="EMBL" id="BLLB01000002">
    <property type="protein sequence ID" value="GFH04702.1"/>
    <property type="molecule type" value="Genomic_DNA"/>
</dbReference>
<name>A0A7I9ZUG2_9MYCO</name>
<keyword evidence="4" id="KW-1003">Cell membrane</keyword>